<dbReference type="AlphaFoldDB" id="A0A8H3IME6"/>
<name>A0A8H3IME6_9LECA</name>
<organism evidence="1 2">
    <name type="scientific">Heterodermia speciosa</name>
    <dbReference type="NCBI Taxonomy" id="116794"/>
    <lineage>
        <taxon>Eukaryota</taxon>
        <taxon>Fungi</taxon>
        <taxon>Dikarya</taxon>
        <taxon>Ascomycota</taxon>
        <taxon>Pezizomycotina</taxon>
        <taxon>Lecanoromycetes</taxon>
        <taxon>OSLEUM clade</taxon>
        <taxon>Lecanoromycetidae</taxon>
        <taxon>Caliciales</taxon>
        <taxon>Physciaceae</taxon>
        <taxon>Heterodermia</taxon>
    </lineage>
</organism>
<comment type="caution">
    <text evidence="1">The sequence shown here is derived from an EMBL/GenBank/DDBJ whole genome shotgun (WGS) entry which is preliminary data.</text>
</comment>
<evidence type="ECO:0000313" key="2">
    <source>
        <dbReference type="Proteomes" id="UP000664521"/>
    </source>
</evidence>
<reference evidence="1" key="1">
    <citation type="submission" date="2021-03" db="EMBL/GenBank/DDBJ databases">
        <authorList>
            <person name="Tagirdzhanova G."/>
        </authorList>
    </citation>
    <scope>NUCLEOTIDE SEQUENCE</scope>
</reference>
<accession>A0A8H3IME6</accession>
<keyword evidence="2" id="KW-1185">Reference proteome</keyword>
<dbReference type="EMBL" id="CAJPDS010000041">
    <property type="protein sequence ID" value="CAF9926305.1"/>
    <property type="molecule type" value="Genomic_DNA"/>
</dbReference>
<protein>
    <submittedName>
        <fullName evidence="1">Uncharacterized protein</fullName>
    </submittedName>
</protein>
<sequence>MAISVSDSARIEIALQGYDRVLTLSPANLNETLRRHFTALDAKDELATFEAKAETSSITAQVLAPTIELVNEDNAKGAIFVIHLGQGFYTTTIKSGETYKGVEIPTDSWELAFDIDFAFKPVLKIPNHISRQVPFSGGYSVQQLLVDFGDITRTLQLDPERSKFPIPASSKDLVEPTNIVAGLESFLRDYVKEKLQKRDAHNVLGYVVRAAQAPQDHEARGHRSNGKAESLCKDSPYNAFCFTQMPQKRIVSSTGIPYSGNGFYKSTGGTLTISRSLIWDSFMVDMIKDGHIRAVELSSTILDIVTNNEFPGNGWCLDNSKPSRANMCGSYKGSASWGDLAHTTSYKSSELKHRRKDPGLGNFCFSPRSTVHTLAKPRVRKGTIGIRQHIETSWESSVEPSEYFLQAFPVAAAGFLACTESAVPSTGELQVGFNSETTRMDYKPPETRKGILVGLFPDDDLSKIVNSWKDRINSNYDIEKRLFRDEIKKLDSTFAEIASALQNNLNNQNKFVFPGNGTFDMQDPVFSEKGDLMLGLSYR</sequence>
<dbReference type="OrthoDB" id="5429442at2759"/>
<proteinExistence type="predicted"/>
<evidence type="ECO:0000313" key="1">
    <source>
        <dbReference type="EMBL" id="CAF9926305.1"/>
    </source>
</evidence>
<dbReference type="Proteomes" id="UP000664521">
    <property type="component" value="Unassembled WGS sequence"/>
</dbReference>
<gene>
    <name evidence="1" type="ORF">HETSPECPRED_006300</name>
</gene>